<dbReference type="OrthoDB" id="2970289at2"/>
<dbReference type="Proteomes" id="UP000027980">
    <property type="component" value="Chromosome"/>
</dbReference>
<keyword evidence="1" id="KW-1133">Transmembrane helix</keyword>
<reference evidence="3 5" key="2">
    <citation type="submission" date="2016-10" db="EMBL/GenBank/DDBJ databases">
        <authorList>
            <person name="Varghese N."/>
            <person name="Submissions S."/>
        </authorList>
    </citation>
    <scope>NUCLEOTIDE SEQUENCE [LARGE SCALE GENOMIC DNA]</scope>
    <source>
        <strain evidence="3 5">DSM 21619</strain>
    </source>
</reference>
<evidence type="ECO:0000313" key="2">
    <source>
        <dbReference type="EMBL" id="AIF66790.1"/>
    </source>
</evidence>
<dbReference type="Proteomes" id="UP000199735">
    <property type="component" value="Unassembled WGS sequence"/>
</dbReference>
<evidence type="ECO:0000256" key="1">
    <source>
        <dbReference type="SAM" id="Phobius"/>
    </source>
</evidence>
<gene>
    <name evidence="2" type="ORF">GZ22_09145</name>
    <name evidence="3" type="ORF">SAMN04489762_0429</name>
</gene>
<dbReference type="EMBL" id="CP008876">
    <property type="protein sequence ID" value="AIF66790.1"/>
    <property type="molecule type" value="Genomic_DNA"/>
</dbReference>
<evidence type="ECO:0000313" key="5">
    <source>
        <dbReference type="Proteomes" id="UP000199735"/>
    </source>
</evidence>
<protein>
    <submittedName>
        <fullName evidence="2">Uncharacterized protein</fullName>
    </submittedName>
</protein>
<evidence type="ECO:0000313" key="4">
    <source>
        <dbReference type="Proteomes" id="UP000027980"/>
    </source>
</evidence>
<keyword evidence="1" id="KW-0812">Transmembrane</keyword>
<dbReference type="GeneID" id="34220703"/>
<keyword evidence="1" id="KW-0472">Membrane</keyword>
<dbReference type="RefSeq" id="WP_038561291.1">
    <property type="nucleotide sequence ID" value="NZ_CP008876.1"/>
</dbReference>
<accession>A0AAX2EAL5</accession>
<proteinExistence type="predicted"/>
<evidence type="ECO:0000313" key="3">
    <source>
        <dbReference type="EMBL" id="SEM57283.1"/>
    </source>
</evidence>
<dbReference type="AlphaFoldDB" id="A0A075LJ78"/>
<sequence length="121" mass="14126">MKNGLIWNEQGFLHPFLLFLTAFFLLLLTSGSLLLQTKVQSTDLLFEQYKLEQAASITFKTVEKHYLPNLNADDDKTFKIHNKALEANITITEEEQHILVQYEIKTDESLEPIIYYKKYPS</sequence>
<dbReference type="HOGENOM" id="CLU_2036917_0_0_9"/>
<feature type="transmembrane region" description="Helical" evidence="1">
    <location>
        <begin position="12"/>
        <end position="35"/>
    </location>
</feature>
<dbReference type="KEGG" id="tap:GZ22_09145"/>
<reference evidence="2 4" key="1">
    <citation type="submission" date="2014-07" db="EMBL/GenBank/DDBJ databases">
        <title>Complete genome sequence of a moderately halophilic bacterium Terribacillus aidingensis MP602, isolated from Cryptomeria fortunei in Tianmu mountain in China.</title>
        <authorList>
            <person name="Wang Y."/>
            <person name="Lu P."/>
            <person name="Zhang L."/>
        </authorList>
    </citation>
    <scope>NUCLEOTIDE SEQUENCE [LARGE SCALE GENOMIC DNA]</scope>
    <source>
        <strain evidence="2 4">MP602</strain>
    </source>
</reference>
<dbReference type="EMBL" id="FOCD01000001">
    <property type="protein sequence ID" value="SEM57283.1"/>
    <property type="molecule type" value="Genomic_DNA"/>
</dbReference>
<accession>A0A075LJ78</accession>
<organism evidence="2 4">
    <name type="scientific">Terribacillus saccharophilus</name>
    <dbReference type="NCBI Taxonomy" id="361277"/>
    <lineage>
        <taxon>Bacteria</taxon>
        <taxon>Bacillati</taxon>
        <taxon>Bacillota</taxon>
        <taxon>Bacilli</taxon>
        <taxon>Bacillales</taxon>
        <taxon>Bacillaceae</taxon>
        <taxon>Terribacillus</taxon>
    </lineage>
</organism>
<name>A0A075LJ78_9BACI</name>